<evidence type="ECO:0000256" key="3">
    <source>
        <dbReference type="ARBA" id="ARBA00022840"/>
    </source>
</evidence>
<reference evidence="5 6" key="1">
    <citation type="submission" date="2019-03" db="EMBL/GenBank/DDBJ databases">
        <title>Genomic Encyclopedia of Type Strains, Phase IV (KMG-IV): sequencing the most valuable type-strain genomes for metagenomic binning, comparative biology and taxonomic classification.</title>
        <authorList>
            <person name="Goeker M."/>
        </authorList>
    </citation>
    <scope>NUCLEOTIDE SEQUENCE [LARGE SCALE GENOMIC DNA]</scope>
    <source>
        <strain evidence="5 6">DSM 28697</strain>
    </source>
</reference>
<dbReference type="SUPFAM" id="SSF52540">
    <property type="entry name" value="P-loop containing nucleoside triphosphate hydrolases"/>
    <property type="match status" value="1"/>
</dbReference>
<organism evidence="5 6">
    <name type="scientific">Aureibacillus halotolerans</name>
    <dbReference type="NCBI Taxonomy" id="1508390"/>
    <lineage>
        <taxon>Bacteria</taxon>
        <taxon>Bacillati</taxon>
        <taxon>Bacillota</taxon>
        <taxon>Bacilli</taxon>
        <taxon>Bacillales</taxon>
        <taxon>Bacillaceae</taxon>
        <taxon>Aureibacillus</taxon>
    </lineage>
</organism>
<dbReference type="PROSITE" id="PS50893">
    <property type="entry name" value="ABC_TRANSPORTER_2"/>
    <property type="match status" value="1"/>
</dbReference>
<dbReference type="Pfam" id="PF00005">
    <property type="entry name" value="ABC_tran"/>
    <property type="match status" value="1"/>
</dbReference>
<dbReference type="GO" id="GO:0005524">
    <property type="term" value="F:ATP binding"/>
    <property type="evidence" value="ECO:0007669"/>
    <property type="project" value="UniProtKB-KW"/>
</dbReference>
<sequence length="235" mass="26524">MLLQADFRSIYYSPKTPILENVVFTIEEGQWIGLLGANGSGKSTTIKRLLGLHEGSDGSLHQRDGLRIGYIPERPIVYDTLTFKEHLELCAASFELNAWDTSIDELIRRFEMEEALHRFPNEFSKGMQQKLMIILAMLPQPDLLIVDEPFMGLDPFANNALLELLTEEVANGRSVLMCTHLVDIAEKYCDSFILLGQNKMLAEGPLDELQRVANLPDGSLIDCFQTLHQTGRKDK</sequence>
<dbReference type="CDD" id="cd03230">
    <property type="entry name" value="ABC_DR_subfamily_A"/>
    <property type="match status" value="1"/>
</dbReference>
<keyword evidence="3 5" id="KW-0067">ATP-binding</keyword>
<dbReference type="Gene3D" id="3.40.50.300">
    <property type="entry name" value="P-loop containing nucleotide triphosphate hydrolases"/>
    <property type="match status" value="1"/>
</dbReference>
<comment type="caution">
    <text evidence="5">The sequence shown here is derived from an EMBL/GenBank/DDBJ whole genome shotgun (WGS) entry which is preliminary data.</text>
</comment>
<evidence type="ECO:0000313" key="6">
    <source>
        <dbReference type="Proteomes" id="UP000295632"/>
    </source>
</evidence>
<evidence type="ECO:0000313" key="5">
    <source>
        <dbReference type="EMBL" id="TDQ36449.1"/>
    </source>
</evidence>
<evidence type="ECO:0000259" key="4">
    <source>
        <dbReference type="PROSITE" id="PS50893"/>
    </source>
</evidence>
<keyword evidence="6" id="KW-1185">Reference proteome</keyword>
<dbReference type="GO" id="GO:0016887">
    <property type="term" value="F:ATP hydrolysis activity"/>
    <property type="evidence" value="ECO:0007669"/>
    <property type="project" value="InterPro"/>
</dbReference>
<dbReference type="RefSeq" id="WP_166639372.1">
    <property type="nucleotide sequence ID" value="NZ_SNYJ01000018.1"/>
</dbReference>
<keyword evidence="1" id="KW-0813">Transport</keyword>
<evidence type="ECO:0000256" key="2">
    <source>
        <dbReference type="ARBA" id="ARBA00022741"/>
    </source>
</evidence>
<dbReference type="InterPro" id="IPR017871">
    <property type="entry name" value="ABC_transporter-like_CS"/>
</dbReference>
<feature type="domain" description="ABC transporter" evidence="4">
    <location>
        <begin position="1"/>
        <end position="222"/>
    </location>
</feature>
<keyword evidence="2" id="KW-0547">Nucleotide-binding</keyword>
<dbReference type="EMBL" id="SNYJ01000018">
    <property type="protein sequence ID" value="TDQ36449.1"/>
    <property type="molecule type" value="Genomic_DNA"/>
</dbReference>
<dbReference type="PANTHER" id="PTHR42939">
    <property type="entry name" value="ABC TRANSPORTER ATP-BINDING PROTEIN ALBC-RELATED"/>
    <property type="match status" value="1"/>
</dbReference>
<evidence type="ECO:0000256" key="1">
    <source>
        <dbReference type="ARBA" id="ARBA00022448"/>
    </source>
</evidence>
<dbReference type="PROSITE" id="PS00211">
    <property type="entry name" value="ABC_TRANSPORTER_1"/>
    <property type="match status" value="1"/>
</dbReference>
<gene>
    <name evidence="5" type="ORF">EV213_11880</name>
</gene>
<name>A0A4R6TWR0_9BACI</name>
<dbReference type="AlphaFoldDB" id="A0A4R6TWR0"/>
<dbReference type="InterPro" id="IPR027417">
    <property type="entry name" value="P-loop_NTPase"/>
</dbReference>
<dbReference type="SMART" id="SM00382">
    <property type="entry name" value="AAA"/>
    <property type="match status" value="1"/>
</dbReference>
<protein>
    <submittedName>
        <fullName evidence="5">ABC-2 type transport system ATP-binding protein</fullName>
    </submittedName>
</protein>
<dbReference type="InterPro" id="IPR051782">
    <property type="entry name" value="ABC_Transporter_VariousFunc"/>
</dbReference>
<accession>A0A4R6TWR0</accession>
<dbReference type="InterPro" id="IPR003593">
    <property type="entry name" value="AAA+_ATPase"/>
</dbReference>
<proteinExistence type="predicted"/>
<dbReference type="InterPro" id="IPR003439">
    <property type="entry name" value="ABC_transporter-like_ATP-bd"/>
</dbReference>
<dbReference type="Proteomes" id="UP000295632">
    <property type="component" value="Unassembled WGS sequence"/>
</dbReference>
<dbReference type="PANTHER" id="PTHR42939:SF2">
    <property type="entry name" value="ABC-TYPE TRANSPORTER ATP-BINDING PROTEIN ECSA"/>
    <property type="match status" value="1"/>
</dbReference>